<reference evidence="6 7" key="1">
    <citation type="submission" date="2024-02" db="EMBL/GenBank/DDBJ databases">
        <title>High-quality chromosome-scale genome assembly of Pensacola bahiagrass (Paspalum notatum Flugge var. saurae).</title>
        <authorList>
            <person name="Vega J.M."/>
            <person name="Podio M."/>
            <person name="Orjuela J."/>
            <person name="Siena L.A."/>
            <person name="Pessino S.C."/>
            <person name="Combes M.C."/>
            <person name="Mariac C."/>
            <person name="Albertini E."/>
            <person name="Pupilli F."/>
            <person name="Ortiz J.P.A."/>
            <person name="Leblanc O."/>
        </authorList>
    </citation>
    <scope>NUCLEOTIDE SEQUENCE [LARGE SCALE GENOMIC DNA]</scope>
    <source>
        <strain evidence="6">R1</strain>
        <tissue evidence="6">Leaf</tissue>
    </source>
</reference>
<gene>
    <name evidence="6" type="ORF">U9M48_024845</name>
</gene>
<evidence type="ECO:0000256" key="2">
    <source>
        <dbReference type="ARBA" id="ARBA00007267"/>
    </source>
</evidence>
<dbReference type="PROSITE" id="PS51634">
    <property type="entry name" value="CRC"/>
    <property type="match status" value="1"/>
</dbReference>
<evidence type="ECO:0000313" key="7">
    <source>
        <dbReference type="Proteomes" id="UP001341281"/>
    </source>
</evidence>
<evidence type="ECO:0000256" key="1">
    <source>
        <dbReference type="ARBA" id="ARBA00004123"/>
    </source>
</evidence>
<dbReference type="GO" id="GO:0005634">
    <property type="term" value="C:nucleus"/>
    <property type="evidence" value="ECO:0007669"/>
    <property type="project" value="UniProtKB-SubCell"/>
</dbReference>
<dbReference type="Pfam" id="PF03638">
    <property type="entry name" value="TCR"/>
    <property type="match status" value="2"/>
</dbReference>
<feature type="compositionally biased region" description="Polar residues" evidence="4">
    <location>
        <begin position="473"/>
        <end position="483"/>
    </location>
</feature>
<evidence type="ECO:0000259" key="5">
    <source>
        <dbReference type="PROSITE" id="PS51634"/>
    </source>
</evidence>
<dbReference type="Proteomes" id="UP001341281">
    <property type="component" value="Chromosome 05"/>
</dbReference>
<keyword evidence="3" id="KW-0539">Nucleus</keyword>
<dbReference type="PANTHER" id="PTHR12446:SF35">
    <property type="entry name" value="OS02G0274600 PROTEIN"/>
    <property type="match status" value="1"/>
</dbReference>
<dbReference type="GO" id="GO:0006355">
    <property type="term" value="P:regulation of DNA-templated transcription"/>
    <property type="evidence" value="ECO:0007669"/>
    <property type="project" value="TreeGrafter"/>
</dbReference>
<comment type="subcellular location">
    <subcellularLocation>
        <location evidence="1">Nucleus</location>
    </subcellularLocation>
</comment>
<evidence type="ECO:0000256" key="3">
    <source>
        <dbReference type="ARBA" id="ARBA00023242"/>
    </source>
</evidence>
<sequence>MKAPAVAPQQPSPAAPGMTVPRQFQWPVAIPPPIEAKSNICRPSSEGKSVTPKKKKQCNCRNSKCLKMYCECFQELQYCDGCNCLNCGNVTENENGRKEAIAAIVQRNPLAFQPKIENRLNTLSVRKDNSGAVPLVPKHHKGCHCKKSGCLKKYCECYQANVLCSKNCRCMDCKNFEGSEERKVSIQGDHASDRNHIQQAANVALNNTSGSSGSNFSPLRRKRYREDALGVKINSEGSMLETQFQQGNHADVSLLSPSSIGFVGQNAAHSQTKSYNPLYRSPLANTINLSEVNDLVSQLVTVCRMATVTTADNKVDGIAADKEFHLDNGLSNGNCKQQDLKEASENLSKGFSDQLNISEIDSHWPDTSKVSRPASPTTQALMCDEQDTTFGNDFRSSFPSISCDQDISEINAAQENLVLTGLREYLRVIITRGKINENKSSSDAAMELDARQHHGALPAFPLVEAEDKVPSSGIETSGTNQQPIPGDGSKCSIGS</sequence>
<proteinExistence type="inferred from homology"/>
<organism evidence="6 7">
    <name type="scientific">Paspalum notatum var. saurae</name>
    <dbReference type="NCBI Taxonomy" id="547442"/>
    <lineage>
        <taxon>Eukaryota</taxon>
        <taxon>Viridiplantae</taxon>
        <taxon>Streptophyta</taxon>
        <taxon>Embryophyta</taxon>
        <taxon>Tracheophyta</taxon>
        <taxon>Spermatophyta</taxon>
        <taxon>Magnoliopsida</taxon>
        <taxon>Liliopsida</taxon>
        <taxon>Poales</taxon>
        <taxon>Poaceae</taxon>
        <taxon>PACMAD clade</taxon>
        <taxon>Panicoideae</taxon>
        <taxon>Andropogonodae</taxon>
        <taxon>Paspaleae</taxon>
        <taxon>Paspalinae</taxon>
        <taxon>Paspalum</taxon>
    </lineage>
</organism>
<feature type="domain" description="CRC" evidence="5">
    <location>
        <begin position="54"/>
        <end position="178"/>
    </location>
</feature>
<feature type="region of interest" description="Disordered" evidence="4">
    <location>
        <begin position="464"/>
        <end position="495"/>
    </location>
</feature>
<evidence type="ECO:0000256" key="4">
    <source>
        <dbReference type="SAM" id="MobiDB-lite"/>
    </source>
</evidence>
<dbReference type="InterPro" id="IPR028307">
    <property type="entry name" value="Lin-54_fam"/>
</dbReference>
<protein>
    <recommendedName>
        <fullName evidence="5">CRC domain-containing protein</fullName>
    </recommendedName>
</protein>
<dbReference type="AlphaFoldDB" id="A0AAQ3TRZ9"/>
<dbReference type="InterPro" id="IPR033467">
    <property type="entry name" value="Tesmin/TSO1-like_CXC"/>
</dbReference>
<dbReference type="EMBL" id="CP144749">
    <property type="protein sequence ID" value="WVZ76927.1"/>
    <property type="molecule type" value="Genomic_DNA"/>
</dbReference>
<keyword evidence="7" id="KW-1185">Reference proteome</keyword>
<accession>A0AAQ3TRZ9</accession>
<dbReference type="PANTHER" id="PTHR12446">
    <property type="entry name" value="TESMIN/TSO1-RELATED"/>
    <property type="match status" value="1"/>
</dbReference>
<name>A0AAQ3TRZ9_PASNO</name>
<dbReference type="SMART" id="SM01114">
    <property type="entry name" value="CXC"/>
    <property type="match status" value="2"/>
</dbReference>
<comment type="similarity">
    <text evidence="2">Belongs to the lin-54 family.</text>
</comment>
<evidence type="ECO:0000313" key="6">
    <source>
        <dbReference type="EMBL" id="WVZ76927.1"/>
    </source>
</evidence>
<dbReference type="InterPro" id="IPR005172">
    <property type="entry name" value="CRC"/>
</dbReference>